<dbReference type="RefSeq" id="XP_054859189.1">
    <property type="nucleotide sequence ID" value="XM_055003214.1"/>
</dbReference>
<keyword evidence="3" id="KW-0732">Signal</keyword>
<feature type="region of interest" description="Disordered" evidence="1">
    <location>
        <begin position="77"/>
        <end position="96"/>
    </location>
</feature>
<dbReference type="CTD" id="92359"/>
<dbReference type="RefSeq" id="XP_054859188.1">
    <property type="nucleotide sequence ID" value="XM_055003213.1"/>
</dbReference>
<evidence type="ECO:0000313" key="8">
    <source>
        <dbReference type="RefSeq" id="XP_054859191.1"/>
    </source>
</evidence>
<evidence type="ECO:0000256" key="2">
    <source>
        <dbReference type="SAM" id="Phobius"/>
    </source>
</evidence>
<feature type="transmembrane region" description="Helical" evidence="2">
    <location>
        <begin position="48"/>
        <end position="70"/>
    </location>
</feature>
<feature type="signal peptide" evidence="3">
    <location>
        <begin position="1"/>
        <end position="24"/>
    </location>
</feature>
<organism evidence="4 5">
    <name type="scientific">Eublepharis macularius</name>
    <name type="common">Leopard gecko</name>
    <name type="synonym">Cyrtodactylus macularius</name>
    <dbReference type="NCBI Taxonomy" id="481883"/>
    <lineage>
        <taxon>Eukaryota</taxon>
        <taxon>Metazoa</taxon>
        <taxon>Chordata</taxon>
        <taxon>Craniata</taxon>
        <taxon>Vertebrata</taxon>
        <taxon>Euteleostomi</taxon>
        <taxon>Lepidosauria</taxon>
        <taxon>Squamata</taxon>
        <taxon>Bifurcata</taxon>
        <taxon>Gekkota</taxon>
        <taxon>Eublepharidae</taxon>
        <taxon>Eublepharinae</taxon>
        <taxon>Eublepharis</taxon>
    </lineage>
</organism>
<dbReference type="RefSeq" id="XP_054859190.1">
    <property type="nucleotide sequence ID" value="XM_055003215.1"/>
</dbReference>
<evidence type="ECO:0000256" key="1">
    <source>
        <dbReference type="SAM" id="MobiDB-lite"/>
    </source>
</evidence>
<dbReference type="AlphaFoldDB" id="A0AA97LJY6"/>
<dbReference type="Proteomes" id="UP001190640">
    <property type="component" value="Chromosome 19"/>
</dbReference>
<protein>
    <submittedName>
        <fullName evidence="5 6">Protein crumbs homolog 3 isoform X1</fullName>
    </submittedName>
</protein>
<evidence type="ECO:0000256" key="3">
    <source>
        <dbReference type="SAM" id="SignalP"/>
    </source>
</evidence>
<keyword evidence="4" id="KW-1185">Reference proteome</keyword>
<name>A0AA97LJY6_EUBMA</name>
<evidence type="ECO:0000313" key="6">
    <source>
        <dbReference type="RefSeq" id="XP_054859189.1"/>
    </source>
</evidence>
<accession>A0AA97LJY6</accession>
<evidence type="ECO:0000313" key="7">
    <source>
        <dbReference type="RefSeq" id="XP_054859190.1"/>
    </source>
</evidence>
<feature type="chain" id="PRO_5044705688" evidence="3">
    <location>
        <begin position="25"/>
        <end position="109"/>
    </location>
</feature>
<proteinExistence type="predicted"/>
<keyword evidence="2" id="KW-0472">Membrane</keyword>
<sequence length="109" mass="11711">MAGSSQLAFLLTVSLQFLVTSVFGQGNNTTEPTSVSPPYRLSSSELAAAIAVPSVFCALLLIGLLIFMGLKIREKRQTEGTYRPSSEEQVGARVATNANLKLPPEERLI</sequence>
<dbReference type="GeneID" id="129345975"/>
<keyword evidence="2" id="KW-1133">Transmembrane helix</keyword>
<reference evidence="5 6" key="1">
    <citation type="submission" date="2025-04" db="UniProtKB">
        <authorList>
            <consortium name="RefSeq"/>
        </authorList>
    </citation>
    <scope>IDENTIFICATION</scope>
    <source>
        <tissue evidence="5 6">Blood</tissue>
    </source>
</reference>
<dbReference type="RefSeq" id="XP_054859191.1">
    <property type="nucleotide sequence ID" value="XM_055003216.1"/>
</dbReference>
<keyword evidence="2" id="KW-0812">Transmembrane</keyword>
<evidence type="ECO:0000313" key="4">
    <source>
        <dbReference type="Proteomes" id="UP001190640"/>
    </source>
</evidence>
<evidence type="ECO:0000313" key="5">
    <source>
        <dbReference type="RefSeq" id="XP_054859188.1"/>
    </source>
</evidence>
<feature type="compositionally biased region" description="Polar residues" evidence="1">
    <location>
        <begin position="79"/>
        <end position="88"/>
    </location>
</feature>
<gene>
    <name evidence="5 6 7 8" type="primary">CRB3</name>
</gene>
<dbReference type="KEGG" id="emc:129345975"/>